<dbReference type="Pfam" id="PF06580">
    <property type="entry name" value="His_kinase"/>
    <property type="match status" value="1"/>
</dbReference>
<evidence type="ECO:0000256" key="2">
    <source>
        <dbReference type="PROSITE-ProRule" id="PRU00169"/>
    </source>
</evidence>
<dbReference type="PANTHER" id="PTHR43547">
    <property type="entry name" value="TWO-COMPONENT HISTIDINE KINASE"/>
    <property type="match status" value="1"/>
</dbReference>
<organism evidence="4 5">
    <name type="scientific">Brevibacillus parabrevis</name>
    <dbReference type="NCBI Taxonomy" id="54914"/>
    <lineage>
        <taxon>Bacteria</taxon>
        <taxon>Bacillati</taxon>
        <taxon>Bacillota</taxon>
        <taxon>Bacilli</taxon>
        <taxon>Bacillales</taxon>
        <taxon>Paenibacillaceae</taxon>
        <taxon>Brevibacillus</taxon>
    </lineage>
</organism>
<dbReference type="AlphaFoldDB" id="A0A4Y3PIW2"/>
<dbReference type="Proteomes" id="UP000316882">
    <property type="component" value="Unassembled WGS sequence"/>
</dbReference>
<dbReference type="RefSeq" id="WP_122963704.1">
    <property type="nucleotide sequence ID" value="NZ_BJMH01000013.1"/>
</dbReference>
<evidence type="ECO:0000313" key="4">
    <source>
        <dbReference type="EMBL" id="GEB33373.1"/>
    </source>
</evidence>
<dbReference type="CDD" id="cd17574">
    <property type="entry name" value="REC_OmpR"/>
    <property type="match status" value="1"/>
</dbReference>
<dbReference type="GO" id="GO:0000155">
    <property type="term" value="F:phosphorelay sensor kinase activity"/>
    <property type="evidence" value="ECO:0007669"/>
    <property type="project" value="InterPro"/>
</dbReference>
<feature type="modified residue" description="4-aspartylphosphate" evidence="2">
    <location>
        <position position="58"/>
    </location>
</feature>
<dbReference type="PANTHER" id="PTHR43547:SF2">
    <property type="entry name" value="HYBRID SIGNAL TRANSDUCTION HISTIDINE KINASE C"/>
    <property type="match status" value="1"/>
</dbReference>
<name>A0A4Y3PIW2_BREPA</name>
<dbReference type="InterPro" id="IPR010559">
    <property type="entry name" value="Sig_transdc_His_kin_internal"/>
</dbReference>
<dbReference type="EMBL" id="BJMH01000013">
    <property type="protein sequence ID" value="GEB33373.1"/>
    <property type="molecule type" value="Genomic_DNA"/>
</dbReference>
<evidence type="ECO:0000259" key="3">
    <source>
        <dbReference type="PROSITE" id="PS50110"/>
    </source>
</evidence>
<dbReference type="InterPro" id="IPR011006">
    <property type="entry name" value="CheY-like_superfamily"/>
</dbReference>
<feature type="domain" description="Response regulatory" evidence="3">
    <location>
        <begin position="3"/>
        <end position="125"/>
    </location>
</feature>
<evidence type="ECO:0000256" key="1">
    <source>
        <dbReference type="ARBA" id="ARBA00022553"/>
    </source>
</evidence>
<keyword evidence="1 2" id="KW-0597">Phosphoprotein</keyword>
<dbReference type="SUPFAM" id="SSF52172">
    <property type="entry name" value="CheY-like"/>
    <property type="match status" value="1"/>
</dbReference>
<dbReference type="SMART" id="SM00448">
    <property type="entry name" value="REC"/>
    <property type="match status" value="1"/>
</dbReference>
<comment type="caution">
    <text evidence="4">The sequence shown here is derived from an EMBL/GenBank/DDBJ whole genome shotgun (WGS) entry which is preliminary data.</text>
</comment>
<dbReference type="PROSITE" id="PS50110">
    <property type="entry name" value="RESPONSE_REGULATORY"/>
    <property type="match status" value="1"/>
</dbReference>
<keyword evidence="5" id="KW-1185">Reference proteome</keyword>
<dbReference type="GO" id="GO:0016020">
    <property type="term" value="C:membrane"/>
    <property type="evidence" value="ECO:0007669"/>
    <property type="project" value="InterPro"/>
</dbReference>
<proteinExistence type="predicted"/>
<dbReference type="Gene3D" id="3.40.50.2300">
    <property type="match status" value="1"/>
</dbReference>
<dbReference type="Pfam" id="PF00072">
    <property type="entry name" value="Response_reg"/>
    <property type="match status" value="1"/>
</dbReference>
<dbReference type="InterPro" id="IPR001789">
    <property type="entry name" value="Sig_transdc_resp-reg_receiver"/>
</dbReference>
<evidence type="ECO:0000313" key="5">
    <source>
        <dbReference type="Proteomes" id="UP000316882"/>
    </source>
</evidence>
<gene>
    <name evidence="4" type="ORF">BPA01_29530</name>
</gene>
<protein>
    <recommendedName>
        <fullName evidence="3">Response regulatory domain-containing protein</fullName>
    </recommendedName>
</protein>
<reference evidence="4 5" key="1">
    <citation type="submission" date="2019-06" db="EMBL/GenBank/DDBJ databases">
        <title>Whole genome shotgun sequence of Brevibacillus parabrevis NBRC 12334.</title>
        <authorList>
            <person name="Hosoyama A."/>
            <person name="Uohara A."/>
            <person name="Ohji S."/>
            <person name="Ichikawa N."/>
        </authorList>
    </citation>
    <scope>NUCLEOTIDE SEQUENCE [LARGE SCALE GENOMIC DNA]</scope>
    <source>
        <strain evidence="4 5">NBRC 12334</strain>
    </source>
</reference>
<sequence>MIEISVQDTGTGIEAQNIPYLFDAPLEPFGYNVIAVKNGYEALEQISQRHKIDLVILDLMMPGMSGYEVCQEIRKTYTLLELPVLMVTAAIQPQDKVAAFEAGANDFLPKPFELAELKARIGCVLAMKESLAKAVDLEVAFLQSQIKPHFLYNVLNSIVALSYTDALPHTAMKQADGVEAIADR</sequence>
<accession>A0A4Y3PIW2</accession>